<name>A0A524RS13_9CHRO</name>
<feature type="domain" description="Cadherin-like beta-sandwich-like" evidence="1">
    <location>
        <begin position="18"/>
        <end position="106"/>
    </location>
</feature>
<reference evidence="2 3" key="1">
    <citation type="journal article" date="2019" name="mSystems">
        <title>Life at home and on the roam: Genomic adaptions reflect the dual lifestyle of an intracellular, facultative symbiont.</title>
        <authorList>
            <person name="Burgsdorf I."/>
        </authorList>
    </citation>
    <scope>NUCLEOTIDE SEQUENCE [LARGE SCALE GENOMIC DNA]</scope>
    <source>
        <strain evidence="2">277cV</strain>
    </source>
</reference>
<dbReference type="InterPro" id="IPR015919">
    <property type="entry name" value="Cadherin-like_sf"/>
</dbReference>
<sequence length="435" mass="46171">MNNVITRITSCYDENAALTDLTVNNDNIGFSSNQLAYTEDVDYSVSSVTLQATTNDNCGAKIIINGMKVDRDTNSEAIYLKPGENTIPVKFVNGPSTKEYTIAVTRAAAACSFESDIDDYDYRTGGKVQLSLPAASCGSGDDDALIRYYTLTSQQSSSDGILILPPGLTYNEDTRTISGTATGILEKTNYTWTAVNEHQDLTKENFSIQVQAAPTGITLSVEPTSVPEGGESDGVIDVTVTARVDDDATFLTEQTVTVTVGDANDTAEEGIDYREIVDSFDIIIPAGETEGSDGFSIDPLHDLLDEGDSEQTYETLTVSGTGSIPVTPTTLTITDDDPPSGRIKLTLLNDSDGDLSAVSEGAGSIMVKVKADLEGEEGEDPSTYAEDQTVTVTVGASGDTAKQGIDYTVTVSVDDDTATKDNDQNISANKFNITI</sequence>
<dbReference type="Pfam" id="PF12733">
    <property type="entry name" value="Cadherin-like"/>
    <property type="match status" value="1"/>
</dbReference>
<protein>
    <submittedName>
        <fullName evidence="2">Cadherin-like beta sandwich domain-containing protein</fullName>
    </submittedName>
</protein>
<gene>
    <name evidence="2" type="ORF">ERJ67_00760</name>
</gene>
<accession>A0A524RS13</accession>
<dbReference type="InterPro" id="IPR025883">
    <property type="entry name" value="Cadherin-like_domain"/>
</dbReference>
<dbReference type="EMBL" id="SRMO01000011">
    <property type="protein sequence ID" value="TGG96539.1"/>
    <property type="molecule type" value="Genomic_DNA"/>
</dbReference>
<evidence type="ECO:0000313" key="2">
    <source>
        <dbReference type="EMBL" id="TGG96539.1"/>
    </source>
</evidence>
<dbReference type="GO" id="GO:0005509">
    <property type="term" value="F:calcium ion binding"/>
    <property type="evidence" value="ECO:0007669"/>
    <property type="project" value="InterPro"/>
</dbReference>
<evidence type="ECO:0000313" key="3">
    <source>
        <dbReference type="Proteomes" id="UP000317990"/>
    </source>
</evidence>
<organism evidence="2 3">
    <name type="scientific">Aphanocapsa feldmannii 277cV</name>
    <dbReference type="NCBI Taxonomy" id="2507553"/>
    <lineage>
        <taxon>Bacteria</taxon>
        <taxon>Bacillati</taxon>
        <taxon>Cyanobacteriota</taxon>
        <taxon>Cyanophyceae</taxon>
        <taxon>Oscillatoriophycideae</taxon>
        <taxon>Chroococcales</taxon>
        <taxon>Microcystaceae</taxon>
        <taxon>Aphanocapsa</taxon>
    </lineage>
</organism>
<dbReference type="InterPro" id="IPR013783">
    <property type="entry name" value="Ig-like_fold"/>
</dbReference>
<dbReference type="Gene3D" id="2.60.40.10">
    <property type="entry name" value="Immunoglobulins"/>
    <property type="match status" value="1"/>
</dbReference>
<dbReference type="AlphaFoldDB" id="A0A524RS13"/>
<evidence type="ECO:0000259" key="1">
    <source>
        <dbReference type="Pfam" id="PF12733"/>
    </source>
</evidence>
<dbReference type="SUPFAM" id="SSF49313">
    <property type="entry name" value="Cadherin-like"/>
    <property type="match status" value="1"/>
</dbReference>
<comment type="caution">
    <text evidence="2">The sequence shown here is derived from an EMBL/GenBank/DDBJ whole genome shotgun (WGS) entry which is preliminary data.</text>
</comment>
<feature type="non-terminal residue" evidence="2">
    <location>
        <position position="435"/>
    </location>
</feature>
<proteinExistence type="predicted"/>
<dbReference type="GO" id="GO:0016020">
    <property type="term" value="C:membrane"/>
    <property type="evidence" value="ECO:0007669"/>
    <property type="project" value="InterPro"/>
</dbReference>
<dbReference type="Proteomes" id="UP000317990">
    <property type="component" value="Unassembled WGS sequence"/>
</dbReference>